<proteinExistence type="predicted"/>
<reference evidence="1" key="1">
    <citation type="submission" date="2022-11" db="EMBL/GenBank/DDBJ databases">
        <title>Hoeflea poritis sp. nov., isolated from scleractinian coral Porites lutea.</title>
        <authorList>
            <person name="Zhang G."/>
            <person name="Wei Q."/>
            <person name="Cai L."/>
        </authorList>
    </citation>
    <scope>NUCLEOTIDE SEQUENCE</scope>
    <source>
        <strain evidence="1">E7-10</strain>
    </source>
</reference>
<dbReference type="EMBL" id="JAPJZH010000006">
    <property type="protein sequence ID" value="MDA4846135.1"/>
    <property type="molecule type" value="Genomic_DNA"/>
</dbReference>
<protein>
    <recommendedName>
        <fullName evidence="3">Anti-sigma factor</fullName>
    </recommendedName>
</protein>
<gene>
    <name evidence="1" type="ORF">OOZ53_12290</name>
</gene>
<evidence type="ECO:0000313" key="1">
    <source>
        <dbReference type="EMBL" id="MDA4846135.1"/>
    </source>
</evidence>
<evidence type="ECO:0000313" key="2">
    <source>
        <dbReference type="Proteomes" id="UP001148313"/>
    </source>
</evidence>
<dbReference type="RefSeq" id="WP_271089854.1">
    <property type="nucleotide sequence ID" value="NZ_JAPJZH010000006.1"/>
</dbReference>
<accession>A0ABT4VPP9</accession>
<keyword evidence="2" id="KW-1185">Reference proteome</keyword>
<comment type="caution">
    <text evidence="1">The sequence shown here is derived from an EMBL/GenBank/DDBJ whole genome shotgun (WGS) entry which is preliminary data.</text>
</comment>
<evidence type="ECO:0008006" key="3">
    <source>
        <dbReference type="Google" id="ProtNLM"/>
    </source>
</evidence>
<organism evidence="1 2">
    <name type="scientific">Hoeflea poritis</name>
    <dbReference type="NCBI Taxonomy" id="2993659"/>
    <lineage>
        <taxon>Bacteria</taxon>
        <taxon>Pseudomonadati</taxon>
        <taxon>Pseudomonadota</taxon>
        <taxon>Alphaproteobacteria</taxon>
        <taxon>Hyphomicrobiales</taxon>
        <taxon>Rhizobiaceae</taxon>
        <taxon>Hoeflea</taxon>
    </lineage>
</organism>
<name>A0ABT4VPP9_9HYPH</name>
<sequence length="259" mass="27620">MSRLSEKDFEYLNALADGELDDDTAREWRARIDSHPGMRTAYDEIVSIKRKLAGLGADAPELPALGNQDSSGTGRWAIAASIAAVLLAGAVVFWPGGETTGQPQSIAAWHDRFSGQEYVVDQGDQPLFVSFGTIADIPIPDLQAWRLYLVDHHVLDQGTPSAQAVLHYRGLRGCRLTIRYGASVQPVSAEAAPAADGNFRHWLAGSSDISIIASGMDAGRFGSIADYVELLTKASADPSGKMQIAEASGILNAPPCTQV</sequence>
<dbReference type="Proteomes" id="UP001148313">
    <property type="component" value="Unassembled WGS sequence"/>
</dbReference>